<dbReference type="AlphaFoldDB" id="A0A9E8RSI9"/>
<evidence type="ECO:0000313" key="14">
    <source>
        <dbReference type="EMBL" id="UZZ43678.1"/>
    </source>
</evidence>
<geneLocation type="mitochondrion" evidence="14"/>
<dbReference type="GO" id="GO:0031966">
    <property type="term" value="C:mitochondrial membrane"/>
    <property type="evidence" value="ECO:0007669"/>
    <property type="project" value="UniProtKB-SubCell"/>
</dbReference>
<dbReference type="InterPro" id="IPR001421">
    <property type="entry name" value="ATP8_metazoa"/>
</dbReference>
<dbReference type="RefSeq" id="YP_010585942.1">
    <property type="nucleotide sequence ID" value="NC_069237.1"/>
</dbReference>
<dbReference type="GO" id="GO:0015078">
    <property type="term" value="F:proton transmembrane transporter activity"/>
    <property type="evidence" value="ECO:0007669"/>
    <property type="project" value="InterPro"/>
</dbReference>
<evidence type="ECO:0000256" key="5">
    <source>
        <dbReference type="ARBA" id="ARBA00022547"/>
    </source>
</evidence>
<name>A0A9E8RSI9_9NEOP</name>
<evidence type="ECO:0000256" key="9">
    <source>
        <dbReference type="ARBA" id="ARBA00023065"/>
    </source>
</evidence>
<dbReference type="GO" id="GO:0045259">
    <property type="term" value="C:proton-transporting ATP synthase complex"/>
    <property type="evidence" value="ECO:0007669"/>
    <property type="project" value="UniProtKB-KW"/>
</dbReference>
<protein>
    <recommendedName>
        <fullName evidence="12">ATP synthase complex subunit 8</fullName>
    </recommendedName>
</protein>
<comment type="subcellular location">
    <subcellularLocation>
        <location evidence="1 12">Mitochondrion membrane</location>
        <topology evidence="1 12">Single-pass membrane protein</topology>
    </subcellularLocation>
</comment>
<keyword evidence="10 12" id="KW-0496">Mitochondrion</keyword>
<gene>
    <name evidence="14" type="primary">ATP8</name>
</gene>
<evidence type="ECO:0000256" key="3">
    <source>
        <dbReference type="ARBA" id="ARBA00011291"/>
    </source>
</evidence>
<evidence type="ECO:0000256" key="10">
    <source>
        <dbReference type="ARBA" id="ARBA00023128"/>
    </source>
</evidence>
<dbReference type="GO" id="GO:0015986">
    <property type="term" value="P:proton motive force-driven ATP synthesis"/>
    <property type="evidence" value="ECO:0007669"/>
    <property type="project" value="InterPro"/>
</dbReference>
<evidence type="ECO:0000256" key="8">
    <source>
        <dbReference type="ARBA" id="ARBA00022989"/>
    </source>
</evidence>
<sequence length="52" mass="6397">MPQIMPLNWLLLMTWFLMIFFIMSTLLFYFYLPTPMTSSSPYHSLSKNTWKW</sequence>
<comment type="similarity">
    <text evidence="2 12">Belongs to the ATPase protein 8 family.</text>
</comment>
<dbReference type="GeneID" id="77424790"/>
<evidence type="ECO:0000256" key="6">
    <source>
        <dbReference type="ARBA" id="ARBA00022692"/>
    </source>
</evidence>
<reference evidence="14" key="1">
    <citation type="submission" date="2021-11" db="EMBL/GenBank/DDBJ databases">
        <authorList>
            <person name="Ge X.-Y."/>
            <person name="Peng L."/>
            <person name="Sun C.-H."/>
            <person name="Wang B.-X."/>
        </authorList>
    </citation>
    <scope>NUCLEOTIDE SEQUENCE</scope>
</reference>
<dbReference type="Pfam" id="PF00895">
    <property type="entry name" value="ATP-synt_8"/>
    <property type="match status" value="1"/>
</dbReference>
<evidence type="ECO:0000256" key="7">
    <source>
        <dbReference type="ARBA" id="ARBA00022781"/>
    </source>
</evidence>
<proteinExistence type="inferred from homology"/>
<evidence type="ECO:0000256" key="1">
    <source>
        <dbReference type="ARBA" id="ARBA00004304"/>
    </source>
</evidence>
<feature type="transmembrane region" description="Helical" evidence="13">
    <location>
        <begin position="7"/>
        <end position="32"/>
    </location>
</feature>
<dbReference type="CTD" id="4509"/>
<accession>A0A9E8RSI9</accession>
<keyword evidence="7 12" id="KW-0375">Hydrogen ion transport</keyword>
<keyword evidence="4 12" id="KW-0813">Transport</keyword>
<evidence type="ECO:0000256" key="4">
    <source>
        <dbReference type="ARBA" id="ARBA00022448"/>
    </source>
</evidence>
<keyword evidence="9 12" id="KW-0406">Ion transport</keyword>
<evidence type="ECO:0000256" key="2">
    <source>
        <dbReference type="ARBA" id="ARBA00008892"/>
    </source>
</evidence>
<evidence type="ECO:0000256" key="11">
    <source>
        <dbReference type="ARBA" id="ARBA00023136"/>
    </source>
</evidence>
<keyword evidence="6 12" id="KW-0812">Transmembrane</keyword>
<reference evidence="14" key="2">
    <citation type="journal article" date="2022" name="Syst. Entomol.">
        <title>Massive gene rearrangements of mitochondrial genomes and implications for the phylogeny of Trichoptera (Insecta).</title>
        <authorList>
            <person name="Ge X."/>
            <person name="Peng L."/>
            <person name="Vogler A.P."/>
            <person name="Morse J.C."/>
            <person name="Yang L."/>
            <person name="Sun C."/>
            <person name="Wang B."/>
        </authorList>
    </citation>
    <scope>NUCLEOTIDE SEQUENCE</scope>
</reference>
<keyword evidence="11 13" id="KW-0472">Membrane</keyword>
<organism evidence="14">
    <name type="scientific">Parapsyche difformis</name>
    <dbReference type="NCBI Taxonomy" id="2904886"/>
    <lineage>
        <taxon>Eukaryota</taxon>
        <taxon>Metazoa</taxon>
        <taxon>Ecdysozoa</taxon>
        <taxon>Arthropoda</taxon>
        <taxon>Hexapoda</taxon>
        <taxon>Insecta</taxon>
        <taxon>Pterygota</taxon>
        <taxon>Neoptera</taxon>
        <taxon>Endopterygota</taxon>
        <taxon>Trichoptera</taxon>
        <taxon>Annulipalpia</taxon>
        <taxon>Hydropsychoidea</taxon>
        <taxon>Hydropsychidae</taxon>
        <taxon>Arctopsychinae</taxon>
        <taxon>Parapsyche</taxon>
    </lineage>
</organism>
<keyword evidence="5 12" id="KW-0138">CF(0)</keyword>
<comment type="subunit">
    <text evidence="3">F-type ATPases have 2 components, CF(1) - the catalytic core - and CF(0) - the membrane proton channel.</text>
</comment>
<keyword evidence="8 13" id="KW-1133">Transmembrane helix</keyword>
<dbReference type="EMBL" id="OL677995">
    <property type="protein sequence ID" value="UZZ43678.1"/>
    <property type="molecule type" value="Genomic_DNA"/>
</dbReference>
<evidence type="ECO:0000256" key="12">
    <source>
        <dbReference type="RuleBase" id="RU003661"/>
    </source>
</evidence>
<evidence type="ECO:0000256" key="13">
    <source>
        <dbReference type="SAM" id="Phobius"/>
    </source>
</evidence>